<dbReference type="InterPro" id="IPR036770">
    <property type="entry name" value="Ankyrin_rpt-contain_sf"/>
</dbReference>
<name>W3XN66_PESFW</name>
<feature type="repeat" description="ANK" evidence="3">
    <location>
        <begin position="782"/>
        <end position="810"/>
    </location>
</feature>
<dbReference type="PANTHER" id="PTHR24171:SF10">
    <property type="entry name" value="ANKYRIN REPEAT DOMAIN-CONTAINING PROTEIN 29-LIKE"/>
    <property type="match status" value="1"/>
</dbReference>
<feature type="repeat" description="ANK" evidence="3">
    <location>
        <begin position="816"/>
        <end position="848"/>
    </location>
</feature>
<keyword evidence="1" id="KW-0677">Repeat</keyword>
<dbReference type="SUPFAM" id="SSF48403">
    <property type="entry name" value="Ankyrin repeat"/>
    <property type="match status" value="1"/>
</dbReference>
<feature type="repeat" description="ANK" evidence="3">
    <location>
        <begin position="849"/>
        <end position="881"/>
    </location>
</feature>
<feature type="domain" description="Heterokaryon incompatibility" evidence="4">
    <location>
        <begin position="50"/>
        <end position="183"/>
    </location>
</feature>
<sequence length="967" mass="106668">MERRNVYQALAAPESIRLLRLLPSTNAHAPLRGQLFECNIMDFYGKPSSFEALSYVWGDPKQSHFIFLDGSEHPITSNLHAALTHLRGLHGERLLWADALCINQKDDREKEHQIGLMYQIYASASRVVVWLGEKQDGSDHAFQDLRVIGRRRSTESVTDQRVLERIFLLFHRQWFRRIWVLQEVGAARHILIQCGHSTIDGYAFSLAANVLKPLFSTRAESRGLQNTVQSLAYLIQGSVHRQPYQGFGAPSDGIAPFGELIDMFHDREATVAHDKVFALLGMSSHDMTKSGLEPDYTIPLGQLFNRLVKFILSDRILVDCRKEKEVAVIKATGYVIGNIYSVGDDAQSFNLQRIRFHWTGVIDRLASDDSELSSHGTEAEVENDEYWKMPASSTPVQKGDLICLLDGSVTPTIIRVYKDFSVVVVASATLSPRTEDNNSDLWEKRVKQLGLPKRDLLLVWDWYYTSESYSRLANYRAWAISNDWGTEDPVFVANKSLNDLSRHLDHVLILSDGFGYNERLLRELLMHFGTAIQTESSRTMCEKRFADFLYDISTSSAHAPPIAHGSGSYYIMPRLLNWAVESHNKIAAKLIIASGGLDDISLYGSDSELPSPFQMAVKSGDMDMIGILLQAEAVIHASAVEPEGMTALQAAAKHGNITVVECLIQLQVDVNAKPPKGGRTALQAAAEQGHVGVVERLLQAKADVNAKPAEIGGRTALQAASQNGHVALVERLLQAKADVDAQPADDGGRTALQAAAEQGHMAVVERLIKAEADVNGRGAFDNGILALSAAAGNGHLAVVECLLDGGARIDKVAWGQGGIALHAAAENGHRAIVERLLETKASVDKADKHGVTALMLASKQGHVKVVDQLLRAGAYALYPDDTGVTALMWASLRGHIAIVERLIEADGYVHDNSRGGKALDYALRNGHHDIVKRLEEQGALVSYDSGYYIDENDIPQRFGRWRAPNRW</sequence>
<feature type="repeat" description="ANK" evidence="3">
    <location>
        <begin position="712"/>
        <end position="744"/>
    </location>
</feature>
<dbReference type="InterPro" id="IPR002110">
    <property type="entry name" value="Ankyrin_rpt"/>
</dbReference>
<dbReference type="SMART" id="SM00248">
    <property type="entry name" value="ANK"/>
    <property type="match status" value="10"/>
</dbReference>
<dbReference type="HOGENOM" id="CLU_004184_9_2_1"/>
<dbReference type="Gene3D" id="1.25.40.20">
    <property type="entry name" value="Ankyrin repeat-containing domain"/>
    <property type="match status" value="3"/>
</dbReference>
<dbReference type="KEGG" id="pfy:PFICI_00785"/>
<dbReference type="Pfam" id="PF12796">
    <property type="entry name" value="Ank_2"/>
    <property type="match status" value="4"/>
</dbReference>
<keyword evidence="6" id="KW-1185">Reference proteome</keyword>
<feature type="repeat" description="ANK" evidence="3">
    <location>
        <begin position="914"/>
        <end position="946"/>
    </location>
</feature>
<evidence type="ECO:0000256" key="1">
    <source>
        <dbReference type="ARBA" id="ARBA00022737"/>
    </source>
</evidence>
<feature type="repeat" description="ANK" evidence="3">
    <location>
        <begin position="677"/>
        <end position="709"/>
    </location>
</feature>
<dbReference type="InParanoid" id="W3XN66"/>
<dbReference type="Pfam" id="PF06985">
    <property type="entry name" value="HET"/>
    <property type="match status" value="1"/>
</dbReference>
<evidence type="ECO:0000313" key="5">
    <source>
        <dbReference type="EMBL" id="ETS86957.1"/>
    </source>
</evidence>
<dbReference type="GeneID" id="19265798"/>
<dbReference type="eggNOG" id="KOG0504">
    <property type="taxonomic scope" value="Eukaryota"/>
</dbReference>
<reference evidence="6" key="1">
    <citation type="journal article" date="2015" name="BMC Genomics">
        <title>Genomic and transcriptomic analysis of the endophytic fungus Pestalotiopsis fici reveals its lifestyle and high potential for synthesis of natural products.</title>
        <authorList>
            <person name="Wang X."/>
            <person name="Zhang X."/>
            <person name="Liu L."/>
            <person name="Xiang M."/>
            <person name="Wang W."/>
            <person name="Sun X."/>
            <person name="Che Y."/>
            <person name="Guo L."/>
            <person name="Liu G."/>
            <person name="Guo L."/>
            <person name="Wang C."/>
            <person name="Yin W.B."/>
            <person name="Stadler M."/>
            <person name="Zhang X."/>
            <person name="Liu X."/>
        </authorList>
    </citation>
    <scope>NUCLEOTIDE SEQUENCE [LARGE SCALE GENOMIC DNA]</scope>
    <source>
        <strain evidence="6">W106-1 / CGMCC3.15140</strain>
    </source>
</reference>
<proteinExistence type="predicted"/>
<accession>W3XN66</accession>
<dbReference type="InterPro" id="IPR010730">
    <property type="entry name" value="HET"/>
</dbReference>
<feature type="repeat" description="ANK" evidence="3">
    <location>
        <begin position="643"/>
        <end position="675"/>
    </location>
</feature>
<evidence type="ECO:0000256" key="3">
    <source>
        <dbReference type="PROSITE-ProRule" id="PRU00023"/>
    </source>
</evidence>
<gene>
    <name evidence="5" type="ORF">PFICI_00785</name>
</gene>
<dbReference type="OrthoDB" id="194358at2759"/>
<dbReference type="STRING" id="1229662.W3XN66"/>
<dbReference type="RefSeq" id="XP_007827557.1">
    <property type="nucleotide sequence ID" value="XM_007829366.1"/>
</dbReference>
<dbReference type="EMBL" id="KI912109">
    <property type="protein sequence ID" value="ETS86957.1"/>
    <property type="molecule type" value="Genomic_DNA"/>
</dbReference>
<dbReference type="PANTHER" id="PTHR24171">
    <property type="entry name" value="ANKYRIN REPEAT DOMAIN-CONTAINING PROTEIN 39-RELATED"/>
    <property type="match status" value="1"/>
</dbReference>
<dbReference type="Proteomes" id="UP000030651">
    <property type="component" value="Unassembled WGS sequence"/>
</dbReference>
<keyword evidence="2 3" id="KW-0040">ANK repeat</keyword>
<organism evidence="5 6">
    <name type="scientific">Pestalotiopsis fici (strain W106-1 / CGMCC3.15140)</name>
    <dbReference type="NCBI Taxonomy" id="1229662"/>
    <lineage>
        <taxon>Eukaryota</taxon>
        <taxon>Fungi</taxon>
        <taxon>Dikarya</taxon>
        <taxon>Ascomycota</taxon>
        <taxon>Pezizomycotina</taxon>
        <taxon>Sordariomycetes</taxon>
        <taxon>Xylariomycetidae</taxon>
        <taxon>Amphisphaeriales</taxon>
        <taxon>Sporocadaceae</taxon>
        <taxon>Pestalotiopsis</taxon>
    </lineage>
</organism>
<protein>
    <recommendedName>
        <fullName evidence="4">Heterokaryon incompatibility domain-containing protein</fullName>
    </recommendedName>
</protein>
<feature type="repeat" description="ANK" evidence="3">
    <location>
        <begin position="747"/>
        <end position="779"/>
    </location>
</feature>
<evidence type="ECO:0000259" key="4">
    <source>
        <dbReference type="Pfam" id="PF06985"/>
    </source>
</evidence>
<evidence type="ECO:0000313" key="6">
    <source>
        <dbReference type="Proteomes" id="UP000030651"/>
    </source>
</evidence>
<dbReference type="PROSITE" id="PS50297">
    <property type="entry name" value="ANK_REP_REGION"/>
    <property type="match status" value="7"/>
</dbReference>
<dbReference type="AlphaFoldDB" id="W3XN66"/>
<dbReference type="PROSITE" id="PS50088">
    <property type="entry name" value="ANK_REPEAT"/>
    <property type="match status" value="8"/>
</dbReference>
<evidence type="ECO:0000256" key="2">
    <source>
        <dbReference type="ARBA" id="ARBA00023043"/>
    </source>
</evidence>